<reference evidence="1" key="1">
    <citation type="submission" date="2018-05" db="EMBL/GenBank/DDBJ databases">
        <authorList>
            <person name="Lanie J.A."/>
            <person name="Ng W.-L."/>
            <person name="Kazmierczak K.M."/>
            <person name="Andrzejewski T.M."/>
            <person name="Davidsen T.M."/>
            <person name="Wayne K.J."/>
            <person name="Tettelin H."/>
            <person name="Glass J.I."/>
            <person name="Rusch D."/>
            <person name="Podicherti R."/>
            <person name="Tsui H.-C.T."/>
            <person name="Winkler M.E."/>
        </authorList>
    </citation>
    <scope>NUCLEOTIDE SEQUENCE</scope>
</reference>
<proteinExistence type="predicted"/>
<evidence type="ECO:0000313" key="1">
    <source>
        <dbReference type="EMBL" id="SVC58963.1"/>
    </source>
</evidence>
<name>A0A382NCM3_9ZZZZ</name>
<gene>
    <name evidence="1" type="ORF">METZ01_LOCUS311817</name>
</gene>
<sequence>MKTNKIDYLTLYRKVCKRAETDEFFFDEIIGEYMDLLE</sequence>
<protein>
    <submittedName>
        <fullName evidence="1">Uncharacterized protein</fullName>
    </submittedName>
</protein>
<dbReference type="AlphaFoldDB" id="A0A382NCM3"/>
<organism evidence="1">
    <name type="scientific">marine metagenome</name>
    <dbReference type="NCBI Taxonomy" id="408172"/>
    <lineage>
        <taxon>unclassified sequences</taxon>
        <taxon>metagenomes</taxon>
        <taxon>ecological metagenomes</taxon>
    </lineage>
</organism>
<accession>A0A382NCM3</accession>
<feature type="non-terminal residue" evidence="1">
    <location>
        <position position="38"/>
    </location>
</feature>
<dbReference type="EMBL" id="UINC01099584">
    <property type="protein sequence ID" value="SVC58963.1"/>
    <property type="molecule type" value="Genomic_DNA"/>
</dbReference>